<dbReference type="Proteomes" id="UP000639772">
    <property type="component" value="Chromosome 3"/>
</dbReference>
<dbReference type="EMBL" id="JADCNM010000003">
    <property type="protein sequence ID" value="KAG0490064.1"/>
    <property type="molecule type" value="Genomic_DNA"/>
</dbReference>
<evidence type="ECO:0000313" key="3">
    <source>
        <dbReference type="EMBL" id="KAG0490064.1"/>
    </source>
</evidence>
<evidence type="ECO:0000313" key="4">
    <source>
        <dbReference type="Proteomes" id="UP000639772"/>
    </source>
</evidence>
<dbReference type="PROSITE" id="PS50011">
    <property type="entry name" value="PROTEIN_KINASE_DOM"/>
    <property type="match status" value="1"/>
</dbReference>
<accession>A0A835RJC3</accession>
<dbReference type="InterPro" id="IPR000719">
    <property type="entry name" value="Prot_kinase_dom"/>
</dbReference>
<dbReference type="GO" id="GO:0005524">
    <property type="term" value="F:ATP binding"/>
    <property type="evidence" value="ECO:0007669"/>
    <property type="project" value="InterPro"/>
</dbReference>
<dbReference type="OrthoDB" id="4062651at2759"/>
<dbReference type="AlphaFoldDB" id="A0A835RJC3"/>
<name>A0A835RJC3_VANPL</name>
<dbReference type="PANTHER" id="PTHR46863:SF1">
    <property type="entry name" value="PROTEIN KINASE SUPERFAMILY PROTEIN"/>
    <property type="match status" value="1"/>
</dbReference>
<dbReference type="Pfam" id="PF00069">
    <property type="entry name" value="Pkinase"/>
    <property type="match status" value="1"/>
</dbReference>
<comment type="caution">
    <text evidence="3">The sequence shown here is derived from an EMBL/GenBank/DDBJ whole genome shotgun (WGS) entry which is preliminary data.</text>
</comment>
<dbReference type="InterPro" id="IPR011009">
    <property type="entry name" value="Kinase-like_dom_sf"/>
</dbReference>
<feature type="compositionally biased region" description="Low complexity" evidence="1">
    <location>
        <begin position="17"/>
        <end position="41"/>
    </location>
</feature>
<feature type="domain" description="Protein kinase" evidence="2">
    <location>
        <begin position="45"/>
        <end position="408"/>
    </location>
</feature>
<sequence length="431" mass="46884">MCKNRSATLVTQRQQRSTRTLPSSTAAASPSSSTHNPAASYTTATATSTSIGTTATAATTASSSSSSGTASSLSSLRISLPDNPIIYSFREIATATNNFLSNRITPSSSSTYCCSLHGRDTVVVHRPFRGDPASLPARLAAACKSHHRSLVRLLGASISSDRIYLVYDFAAGLSLADCLRSLRNPSFTPLSTWISRIQIAADLAQGLEYIHHHSIDGGTVHNRIKSSGIIISESDLSAKICHFGAAFLVGELPDREEHNDKKYNLNKMSRSDSGSMKIEGTRGYLAPELIAGGSVSRMSDVFAFGVVILELISGQDPVKYSFDRVQKEYRSVSVVETARQVLKAEGSADEEEAERRKRVRQWVDRRLRDSFPVEVVEKLMVVATRCVEEEATRRPNMTTVAGKISKLLLESKEWAERVKAPVDISVSLAPR</sequence>
<evidence type="ECO:0000259" key="2">
    <source>
        <dbReference type="PROSITE" id="PS50011"/>
    </source>
</evidence>
<dbReference type="GO" id="GO:0004672">
    <property type="term" value="F:protein kinase activity"/>
    <property type="evidence" value="ECO:0007669"/>
    <property type="project" value="InterPro"/>
</dbReference>
<dbReference type="Gene3D" id="1.10.510.10">
    <property type="entry name" value="Transferase(Phosphotransferase) domain 1"/>
    <property type="match status" value="1"/>
</dbReference>
<dbReference type="Gene3D" id="3.30.200.20">
    <property type="entry name" value="Phosphorylase Kinase, domain 1"/>
    <property type="match status" value="1"/>
</dbReference>
<organism evidence="3 4">
    <name type="scientific">Vanilla planifolia</name>
    <name type="common">Vanilla</name>
    <dbReference type="NCBI Taxonomy" id="51239"/>
    <lineage>
        <taxon>Eukaryota</taxon>
        <taxon>Viridiplantae</taxon>
        <taxon>Streptophyta</taxon>
        <taxon>Embryophyta</taxon>
        <taxon>Tracheophyta</taxon>
        <taxon>Spermatophyta</taxon>
        <taxon>Magnoliopsida</taxon>
        <taxon>Liliopsida</taxon>
        <taxon>Asparagales</taxon>
        <taxon>Orchidaceae</taxon>
        <taxon>Vanilloideae</taxon>
        <taxon>Vanilleae</taxon>
        <taxon>Vanilla</taxon>
    </lineage>
</organism>
<dbReference type="SUPFAM" id="SSF56112">
    <property type="entry name" value="Protein kinase-like (PK-like)"/>
    <property type="match status" value="1"/>
</dbReference>
<dbReference type="PANTHER" id="PTHR46863">
    <property type="entry name" value="OS09G0572100 PROTEIN"/>
    <property type="match status" value="1"/>
</dbReference>
<protein>
    <recommendedName>
        <fullName evidence="2">Protein kinase domain-containing protein</fullName>
    </recommendedName>
</protein>
<reference evidence="3 4" key="1">
    <citation type="journal article" date="2020" name="Nat. Food">
        <title>A phased Vanilla planifolia genome enables genetic improvement of flavour and production.</title>
        <authorList>
            <person name="Hasing T."/>
            <person name="Tang H."/>
            <person name="Brym M."/>
            <person name="Khazi F."/>
            <person name="Huang T."/>
            <person name="Chambers A.H."/>
        </authorList>
    </citation>
    <scope>NUCLEOTIDE SEQUENCE [LARGE SCALE GENOMIC DNA]</scope>
    <source>
        <tissue evidence="3">Leaf</tissue>
    </source>
</reference>
<proteinExistence type="predicted"/>
<feature type="region of interest" description="Disordered" evidence="1">
    <location>
        <begin position="1"/>
        <end position="41"/>
    </location>
</feature>
<evidence type="ECO:0000256" key="1">
    <source>
        <dbReference type="SAM" id="MobiDB-lite"/>
    </source>
</evidence>
<feature type="compositionally biased region" description="Polar residues" evidence="1">
    <location>
        <begin position="1"/>
        <end position="15"/>
    </location>
</feature>
<gene>
    <name evidence="3" type="ORF">HPP92_006927</name>
</gene>